<evidence type="ECO:0000256" key="1">
    <source>
        <dbReference type="SAM" id="Phobius"/>
    </source>
</evidence>
<keyword evidence="4" id="KW-1185">Reference proteome</keyword>
<dbReference type="EMBL" id="RAWG01000403">
    <property type="protein sequence ID" value="RKH32673.1"/>
    <property type="molecule type" value="Genomic_DNA"/>
</dbReference>
<keyword evidence="1" id="KW-1133">Transmembrane helix</keyword>
<keyword evidence="1" id="KW-0812">Transmembrane</keyword>
<dbReference type="Pfam" id="PF00487">
    <property type="entry name" value="FA_desaturase"/>
    <property type="match status" value="1"/>
</dbReference>
<evidence type="ECO:0000313" key="3">
    <source>
        <dbReference type="EMBL" id="RKH32673.1"/>
    </source>
</evidence>
<keyword evidence="1" id="KW-0472">Membrane</keyword>
<evidence type="ECO:0000259" key="2">
    <source>
        <dbReference type="Pfam" id="PF00487"/>
    </source>
</evidence>
<protein>
    <submittedName>
        <fullName evidence="3">Dihydrorhizobitoxine desaturase</fullName>
    </submittedName>
</protein>
<organism evidence="3 4">
    <name type="scientific">Corallococcus sicarius</name>
    <dbReference type="NCBI Taxonomy" id="2316726"/>
    <lineage>
        <taxon>Bacteria</taxon>
        <taxon>Pseudomonadati</taxon>
        <taxon>Myxococcota</taxon>
        <taxon>Myxococcia</taxon>
        <taxon>Myxococcales</taxon>
        <taxon>Cystobacterineae</taxon>
        <taxon>Myxococcaceae</taxon>
        <taxon>Corallococcus</taxon>
    </lineage>
</organism>
<proteinExistence type="predicted"/>
<feature type="transmembrane region" description="Helical" evidence="1">
    <location>
        <begin position="12"/>
        <end position="30"/>
    </location>
</feature>
<feature type="transmembrane region" description="Helical" evidence="1">
    <location>
        <begin position="211"/>
        <end position="229"/>
    </location>
</feature>
<dbReference type="RefSeq" id="WP_120629911.1">
    <property type="nucleotide sequence ID" value="NZ_RAWG01000403.1"/>
</dbReference>
<gene>
    <name evidence="3" type="ORF">D7X12_37010</name>
</gene>
<evidence type="ECO:0000313" key="4">
    <source>
        <dbReference type="Proteomes" id="UP000273405"/>
    </source>
</evidence>
<feature type="transmembrane region" description="Helical" evidence="1">
    <location>
        <begin position="235"/>
        <end position="252"/>
    </location>
</feature>
<dbReference type="GO" id="GO:0006629">
    <property type="term" value="P:lipid metabolic process"/>
    <property type="evidence" value="ECO:0007669"/>
    <property type="project" value="InterPro"/>
</dbReference>
<feature type="domain" description="Fatty acid desaturase" evidence="2">
    <location>
        <begin position="85"/>
        <end position="334"/>
    </location>
</feature>
<dbReference type="Proteomes" id="UP000273405">
    <property type="component" value="Unassembled WGS sequence"/>
</dbReference>
<comment type="caution">
    <text evidence="3">The sequence shown here is derived from an EMBL/GenBank/DDBJ whole genome shotgun (WGS) entry which is preliminary data.</text>
</comment>
<dbReference type="AlphaFoldDB" id="A0A3A8MKQ7"/>
<dbReference type="InterPro" id="IPR005804">
    <property type="entry name" value="FA_desaturase_dom"/>
</dbReference>
<feature type="transmembrane region" description="Helical" evidence="1">
    <location>
        <begin position="74"/>
        <end position="94"/>
    </location>
</feature>
<accession>A0A3A8MKQ7</accession>
<name>A0A3A8MKQ7_9BACT</name>
<reference evidence="4" key="1">
    <citation type="submission" date="2018-09" db="EMBL/GenBank/DDBJ databases">
        <authorList>
            <person name="Livingstone P.G."/>
            <person name="Whitworth D.E."/>
        </authorList>
    </citation>
    <scope>NUCLEOTIDE SEQUENCE [LARGE SCALE GENOMIC DNA]</scope>
    <source>
        <strain evidence="4">CA040B</strain>
    </source>
</reference>
<dbReference type="OrthoDB" id="9800167at2"/>
<sequence>MTDFSTAPVHALSFLAVALVLRAADALYYRDSRRILRLLKLEGTAQKGERYYQRFDAVFALFPFLWSWCDILAANLAAAHFAHPALYVLLVLFVGTRFRALQEAAHTATHSGLCKSRPWQWALSNVFFQYPCFKPDMHHRYTFHVLDHHHHANELGKDPNVTRFISVGVVPGLTRAQFHWKLLHPLTAAGFAETFRAMAINSLRNQRVSNLVVRVLVVTGVVAAFTWAFGPKGLLLGFLLPLVTTYPLYSWISVLAEHRWFVHCDEEERVARECINGRPTDYAGPLGWLVKHAIFPATDHYHLAHSLYPHLRWNYVRAVDLALKKKDPRYARHLSHGLFWSSTERPSALSELRDRLTASADPELAGWARELGVEAPRVTSAQAHARE</sequence>